<gene>
    <name evidence="3" type="ordered locus">Dole_1558</name>
</gene>
<evidence type="ECO:0000259" key="2">
    <source>
        <dbReference type="Pfam" id="PF12850"/>
    </source>
</evidence>
<evidence type="ECO:0000256" key="1">
    <source>
        <dbReference type="ARBA" id="ARBA00008950"/>
    </source>
</evidence>
<proteinExistence type="inferred from homology"/>
<dbReference type="RefSeq" id="WP_012174978.1">
    <property type="nucleotide sequence ID" value="NC_009943.1"/>
</dbReference>
<protein>
    <recommendedName>
        <fullName evidence="2">Calcineurin-like phosphoesterase domain-containing protein</fullName>
    </recommendedName>
</protein>
<dbReference type="EMBL" id="CP000859">
    <property type="protein sequence ID" value="ABW67362.1"/>
    <property type="molecule type" value="Genomic_DNA"/>
</dbReference>
<accession>A8ZZW2</accession>
<reference evidence="3 4" key="1">
    <citation type="submission" date="2007-10" db="EMBL/GenBank/DDBJ databases">
        <title>Complete sequence of Desulfococcus oleovorans Hxd3.</title>
        <authorList>
            <consortium name="US DOE Joint Genome Institute"/>
            <person name="Copeland A."/>
            <person name="Lucas S."/>
            <person name="Lapidus A."/>
            <person name="Barry K."/>
            <person name="Glavina del Rio T."/>
            <person name="Dalin E."/>
            <person name="Tice H."/>
            <person name="Pitluck S."/>
            <person name="Kiss H."/>
            <person name="Brettin T."/>
            <person name="Bruce D."/>
            <person name="Detter J.C."/>
            <person name="Han C."/>
            <person name="Schmutz J."/>
            <person name="Larimer F."/>
            <person name="Land M."/>
            <person name="Hauser L."/>
            <person name="Kyrpides N."/>
            <person name="Kim E."/>
            <person name="Wawrik B."/>
            <person name="Richardson P."/>
        </authorList>
    </citation>
    <scope>NUCLEOTIDE SEQUENCE [LARGE SCALE GENOMIC DNA]</scope>
    <source>
        <strain evidence="4">DSM 6200 / JCM 39069 / Hxd3</strain>
    </source>
</reference>
<evidence type="ECO:0000313" key="4">
    <source>
        <dbReference type="Proteomes" id="UP000008561"/>
    </source>
</evidence>
<name>A8ZZW2_DESOH</name>
<dbReference type="SUPFAM" id="SSF56300">
    <property type="entry name" value="Metallo-dependent phosphatases"/>
    <property type="match status" value="1"/>
</dbReference>
<dbReference type="STRING" id="96561.Dole_1558"/>
<comment type="similarity">
    <text evidence="1">Belongs to the metallophosphoesterase superfamily. YfcE family.</text>
</comment>
<dbReference type="HOGENOM" id="CLU_1335742_0_0_7"/>
<feature type="domain" description="Calcineurin-like phosphoesterase" evidence="2">
    <location>
        <begin position="4"/>
        <end position="153"/>
    </location>
</feature>
<dbReference type="Gene3D" id="3.60.21.10">
    <property type="match status" value="1"/>
</dbReference>
<organism evidence="3 4">
    <name type="scientific">Desulfosudis oleivorans (strain DSM 6200 / JCM 39069 / Hxd3)</name>
    <name type="common">Desulfococcus oleovorans</name>
    <dbReference type="NCBI Taxonomy" id="96561"/>
    <lineage>
        <taxon>Bacteria</taxon>
        <taxon>Pseudomonadati</taxon>
        <taxon>Thermodesulfobacteriota</taxon>
        <taxon>Desulfobacteria</taxon>
        <taxon>Desulfobacterales</taxon>
        <taxon>Desulfosudaceae</taxon>
        <taxon>Desulfosudis</taxon>
    </lineage>
</organism>
<sequence length="205" mass="22336">MNLIGIMADSHGDVKSMVAGIAALRALGCEPLFHLGDICDSAYPQTTEACVALLRDHDVLAIKGNNEHTVSVNYAGQESPVVSDATALYMGRLPLVRTFFGALFAHSLPFEKELGLSAMVRTMETAEARAFFNCYPHGLLFRGHSHTPQLLWQEKGKILTEAIAPDQQLHLVDRLPCVVTCGALVDGLCMVWQPEDGWIRSIACS</sequence>
<dbReference type="KEGG" id="dol:Dole_1558"/>
<dbReference type="eggNOG" id="COG0639">
    <property type="taxonomic scope" value="Bacteria"/>
</dbReference>
<dbReference type="Proteomes" id="UP000008561">
    <property type="component" value="Chromosome"/>
</dbReference>
<dbReference type="InterPro" id="IPR024654">
    <property type="entry name" value="Calcineurin-like_PHP_lpxH"/>
</dbReference>
<dbReference type="Pfam" id="PF12850">
    <property type="entry name" value="Metallophos_2"/>
    <property type="match status" value="1"/>
</dbReference>
<dbReference type="OrthoDB" id="5418808at2"/>
<keyword evidence="4" id="KW-1185">Reference proteome</keyword>
<evidence type="ECO:0000313" key="3">
    <source>
        <dbReference type="EMBL" id="ABW67362.1"/>
    </source>
</evidence>
<dbReference type="InterPro" id="IPR029052">
    <property type="entry name" value="Metallo-depent_PP-like"/>
</dbReference>
<dbReference type="AlphaFoldDB" id="A8ZZW2"/>